<accession>A2EZC0</accession>
<dbReference type="EMBL" id="DS113550">
    <property type="protein sequence ID" value="EAY02001.1"/>
    <property type="molecule type" value="Genomic_DNA"/>
</dbReference>
<reference evidence="1" key="1">
    <citation type="submission" date="2006-10" db="EMBL/GenBank/DDBJ databases">
        <authorList>
            <person name="Amadeo P."/>
            <person name="Zhao Q."/>
            <person name="Wortman J."/>
            <person name="Fraser-Liggett C."/>
            <person name="Carlton J."/>
        </authorList>
    </citation>
    <scope>NUCLEOTIDE SEQUENCE</scope>
    <source>
        <strain evidence="1">G3</strain>
    </source>
</reference>
<evidence type="ECO:0000313" key="1">
    <source>
        <dbReference type="EMBL" id="EAY02001.1"/>
    </source>
</evidence>
<proteinExistence type="predicted"/>
<dbReference type="KEGG" id="tva:4759832"/>
<dbReference type="OrthoDB" id="10447007at2759"/>
<keyword evidence="2" id="KW-1185">Reference proteome</keyword>
<protein>
    <submittedName>
        <fullName evidence="1">Uncharacterized protein</fullName>
    </submittedName>
</protein>
<dbReference type="VEuPathDB" id="TrichDB:TVAGG3_0136530"/>
<sequence length="234" mass="26733">MDTRRSAIAKSAEHIVKELKIQSKENIKALSRISIWNSIFIDCPIIAETKIRDHFNNIIRRYLVGVTNTQRFLFELSVFMIDLPDIFCELIDHFPPPFAVAGRIAYRATINSLECKPADAEHKLQEAIRRDMVNPPDSLIEILADKKNGPRRLSEFVATIDRNSNIPKSVLEAILKCLPPPERMQFSIKYGVPPPKINLNLSSLPLPFEFLEAIVDIDGKETLEYLIDDNEYAM</sequence>
<gene>
    <name evidence="1" type="ORF">TVAG_217380</name>
</gene>
<dbReference type="AlphaFoldDB" id="A2EZC0"/>
<dbReference type="VEuPathDB" id="TrichDB:TVAG_217380"/>
<dbReference type="InParanoid" id="A2EZC0"/>
<evidence type="ECO:0000313" key="2">
    <source>
        <dbReference type="Proteomes" id="UP000001542"/>
    </source>
</evidence>
<organism evidence="1 2">
    <name type="scientific">Trichomonas vaginalis (strain ATCC PRA-98 / G3)</name>
    <dbReference type="NCBI Taxonomy" id="412133"/>
    <lineage>
        <taxon>Eukaryota</taxon>
        <taxon>Metamonada</taxon>
        <taxon>Parabasalia</taxon>
        <taxon>Trichomonadida</taxon>
        <taxon>Trichomonadidae</taxon>
        <taxon>Trichomonas</taxon>
    </lineage>
</organism>
<reference evidence="1" key="2">
    <citation type="journal article" date="2007" name="Science">
        <title>Draft genome sequence of the sexually transmitted pathogen Trichomonas vaginalis.</title>
        <authorList>
            <person name="Carlton J.M."/>
            <person name="Hirt R.P."/>
            <person name="Silva J.C."/>
            <person name="Delcher A.L."/>
            <person name="Schatz M."/>
            <person name="Zhao Q."/>
            <person name="Wortman J.R."/>
            <person name="Bidwell S.L."/>
            <person name="Alsmark U.C.M."/>
            <person name="Besteiro S."/>
            <person name="Sicheritz-Ponten T."/>
            <person name="Noel C.J."/>
            <person name="Dacks J.B."/>
            <person name="Foster P.G."/>
            <person name="Simillion C."/>
            <person name="Van de Peer Y."/>
            <person name="Miranda-Saavedra D."/>
            <person name="Barton G.J."/>
            <person name="Westrop G.D."/>
            <person name="Mueller S."/>
            <person name="Dessi D."/>
            <person name="Fiori P.L."/>
            <person name="Ren Q."/>
            <person name="Paulsen I."/>
            <person name="Zhang H."/>
            <person name="Bastida-Corcuera F.D."/>
            <person name="Simoes-Barbosa A."/>
            <person name="Brown M.T."/>
            <person name="Hayes R.D."/>
            <person name="Mukherjee M."/>
            <person name="Okumura C.Y."/>
            <person name="Schneider R."/>
            <person name="Smith A.J."/>
            <person name="Vanacova S."/>
            <person name="Villalvazo M."/>
            <person name="Haas B.J."/>
            <person name="Pertea M."/>
            <person name="Feldblyum T.V."/>
            <person name="Utterback T.R."/>
            <person name="Shu C.L."/>
            <person name="Osoegawa K."/>
            <person name="de Jong P.J."/>
            <person name="Hrdy I."/>
            <person name="Horvathova L."/>
            <person name="Zubacova Z."/>
            <person name="Dolezal P."/>
            <person name="Malik S.B."/>
            <person name="Logsdon J.M. Jr."/>
            <person name="Henze K."/>
            <person name="Gupta A."/>
            <person name="Wang C.C."/>
            <person name="Dunne R.L."/>
            <person name="Upcroft J.A."/>
            <person name="Upcroft P."/>
            <person name="White O."/>
            <person name="Salzberg S.L."/>
            <person name="Tang P."/>
            <person name="Chiu C.-H."/>
            <person name="Lee Y.-S."/>
            <person name="Embley T.M."/>
            <person name="Coombs G.H."/>
            <person name="Mottram J.C."/>
            <person name="Tachezy J."/>
            <person name="Fraser-Liggett C.M."/>
            <person name="Johnson P.J."/>
        </authorList>
    </citation>
    <scope>NUCLEOTIDE SEQUENCE [LARGE SCALE GENOMIC DNA]</scope>
    <source>
        <strain evidence="1">G3</strain>
    </source>
</reference>
<name>A2EZC0_TRIV3</name>
<dbReference type="Proteomes" id="UP000001542">
    <property type="component" value="Unassembled WGS sequence"/>
</dbReference>
<dbReference type="RefSeq" id="XP_001330481.1">
    <property type="nucleotide sequence ID" value="XM_001330446.1"/>
</dbReference>